<evidence type="ECO:0000313" key="7">
    <source>
        <dbReference type="Proteomes" id="UP001595999"/>
    </source>
</evidence>
<dbReference type="InterPro" id="IPR005119">
    <property type="entry name" value="LysR_subst-bd"/>
</dbReference>
<dbReference type="InterPro" id="IPR036390">
    <property type="entry name" value="WH_DNA-bd_sf"/>
</dbReference>
<reference evidence="7" key="1">
    <citation type="journal article" date="2019" name="Int. J. Syst. Evol. Microbiol.">
        <title>The Global Catalogue of Microorganisms (GCM) 10K type strain sequencing project: providing services to taxonomists for standard genome sequencing and annotation.</title>
        <authorList>
            <consortium name="The Broad Institute Genomics Platform"/>
            <consortium name="The Broad Institute Genome Sequencing Center for Infectious Disease"/>
            <person name="Wu L."/>
            <person name="Ma J."/>
        </authorList>
    </citation>
    <scope>NUCLEOTIDE SEQUENCE [LARGE SCALE GENOMIC DNA]</scope>
    <source>
        <strain evidence="7">CGMCC 4.7608</strain>
    </source>
</reference>
<dbReference type="EMBL" id="JBHSEK010000004">
    <property type="protein sequence ID" value="MFC4489710.1"/>
    <property type="molecule type" value="Genomic_DNA"/>
</dbReference>
<protein>
    <submittedName>
        <fullName evidence="6">LysR substrate-binding domain-containing protein</fullName>
    </submittedName>
</protein>
<evidence type="ECO:0000256" key="4">
    <source>
        <dbReference type="ARBA" id="ARBA00023163"/>
    </source>
</evidence>
<dbReference type="PANTHER" id="PTHR30537:SF66">
    <property type="entry name" value="IRON-REGULATED VIRULENCE REGULATORY PROTEIN IRGB"/>
    <property type="match status" value="1"/>
</dbReference>
<gene>
    <name evidence="6" type="ORF">ACFO0R_08745</name>
</gene>
<dbReference type="InterPro" id="IPR000847">
    <property type="entry name" value="LysR_HTH_N"/>
</dbReference>
<dbReference type="Proteomes" id="UP001595999">
    <property type="component" value="Unassembled WGS sequence"/>
</dbReference>
<accession>A0ABV8ZT70</accession>
<evidence type="ECO:0000256" key="1">
    <source>
        <dbReference type="ARBA" id="ARBA00009437"/>
    </source>
</evidence>
<sequence>MVSLDRFETFKAVVDAGSFTAAAAALGQTRAVVSFNIKRLEQEIGVALLIRNTRSLALTDAGARFYQRCTDMLEQARLAIDDARAEHGELSGALRVTATLEYGLARIAPAIEIFAQRHPALRLQLSTSSLHADLIAERFDVAIRLGRLPETDLHAVPLARFDIFPVAAPALLARQSDGEVRDLAALSRLPWLGHSRLKHAQPWLVDTPDGGQEAWRQHGQPRLSSDSASILRAYALAGLGVALLPDWLINADLRAGRLCRLLPDHGFPQQGIHALYPRTRHVSAKVRAFIDFLRERETEN</sequence>
<dbReference type="Pfam" id="PF00126">
    <property type="entry name" value="HTH_1"/>
    <property type="match status" value="1"/>
</dbReference>
<dbReference type="InterPro" id="IPR058163">
    <property type="entry name" value="LysR-type_TF_proteobact-type"/>
</dbReference>
<keyword evidence="7" id="KW-1185">Reference proteome</keyword>
<evidence type="ECO:0000313" key="6">
    <source>
        <dbReference type="EMBL" id="MFC4489710.1"/>
    </source>
</evidence>
<dbReference type="RefSeq" id="WP_231461705.1">
    <property type="nucleotide sequence ID" value="NZ_JAJOHW010000043.1"/>
</dbReference>
<dbReference type="CDD" id="cd08422">
    <property type="entry name" value="PBP2_CrgA_like"/>
    <property type="match status" value="1"/>
</dbReference>
<proteinExistence type="inferred from homology"/>
<feature type="domain" description="HTH lysR-type" evidence="5">
    <location>
        <begin position="2"/>
        <end position="59"/>
    </location>
</feature>
<keyword evidence="2" id="KW-0805">Transcription regulation</keyword>
<dbReference type="SUPFAM" id="SSF53850">
    <property type="entry name" value="Periplasmic binding protein-like II"/>
    <property type="match status" value="1"/>
</dbReference>
<dbReference type="Gene3D" id="1.10.10.10">
    <property type="entry name" value="Winged helix-like DNA-binding domain superfamily/Winged helix DNA-binding domain"/>
    <property type="match status" value="1"/>
</dbReference>
<keyword evidence="4" id="KW-0804">Transcription</keyword>
<dbReference type="PROSITE" id="PS50931">
    <property type="entry name" value="HTH_LYSR"/>
    <property type="match status" value="1"/>
</dbReference>
<dbReference type="PANTHER" id="PTHR30537">
    <property type="entry name" value="HTH-TYPE TRANSCRIPTIONAL REGULATOR"/>
    <property type="match status" value="1"/>
</dbReference>
<dbReference type="Gene3D" id="3.40.190.290">
    <property type="match status" value="1"/>
</dbReference>
<keyword evidence="3" id="KW-0238">DNA-binding</keyword>
<name>A0ABV8ZT70_9NEIS</name>
<dbReference type="SUPFAM" id="SSF46785">
    <property type="entry name" value="Winged helix' DNA-binding domain"/>
    <property type="match status" value="1"/>
</dbReference>
<organism evidence="6 7">
    <name type="scientific">Chromobacterium aquaticum</name>
    <dbReference type="NCBI Taxonomy" id="467180"/>
    <lineage>
        <taxon>Bacteria</taxon>
        <taxon>Pseudomonadati</taxon>
        <taxon>Pseudomonadota</taxon>
        <taxon>Betaproteobacteria</taxon>
        <taxon>Neisseriales</taxon>
        <taxon>Chromobacteriaceae</taxon>
        <taxon>Chromobacterium</taxon>
    </lineage>
</organism>
<dbReference type="InterPro" id="IPR036388">
    <property type="entry name" value="WH-like_DNA-bd_sf"/>
</dbReference>
<evidence type="ECO:0000256" key="3">
    <source>
        <dbReference type="ARBA" id="ARBA00023125"/>
    </source>
</evidence>
<evidence type="ECO:0000259" key="5">
    <source>
        <dbReference type="PROSITE" id="PS50931"/>
    </source>
</evidence>
<evidence type="ECO:0000256" key="2">
    <source>
        <dbReference type="ARBA" id="ARBA00023015"/>
    </source>
</evidence>
<comment type="caution">
    <text evidence="6">The sequence shown here is derived from an EMBL/GenBank/DDBJ whole genome shotgun (WGS) entry which is preliminary data.</text>
</comment>
<dbReference type="Pfam" id="PF03466">
    <property type="entry name" value="LysR_substrate"/>
    <property type="match status" value="1"/>
</dbReference>
<comment type="similarity">
    <text evidence="1">Belongs to the LysR transcriptional regulatory family.</text>
</comment>